<reference evidence="1" key="1">
    <citation type="submission" date="2020-06" db="EMBL/GenBank/DDBJ databases">
        <authorList>
            <person name="Li T."/>
            <person name="Hu X."/>
            <person name="Zhang T."/>
            <person name="Song X."/>
            <person name="Zhang H."/>
            <person name="Dai N."/>
            <person name="Sheng W."/>
            <person name="Hou X."/>
            <person name="Wei L."/>
        </authorList>
    </citation>
    <scope>NUCLEOTIDE SEQUENCE</scope>
    <source>
        <strain evidence="1">3651</strain>
        <tissue evidence="1">Leaf</tissue>
    </source>
</reference>
<accession>A0AAE1XJE3</accession>
<organism evidence="1 2">
    <name type="scientific">Sesamum alatum</name>
    <dbReference type="NCBI Taxonomy" id="300844"/>
    <lineage>
        <taxon>Eukaryota</taxon>
        <taxon>Viridiplantae</taxon>
        <taxon>Streptophyta</taxon>
        <taxon>Embryophyta</taxon>
        <taxon>Tracheophyta</taxon>
        <taxon>Spermatophyta</taxon>
        <taxon>Magnoliopsida</taxon>
        <taxon>eudicotyledons</taxon>
        <taxon>Gunneridae</taxon>
        <taxon>Pentapetalae</taxon>
        <taxon>asterids</taxon>
        <taxon>lamiids</taxon>
        <taxon>Lamiales</taxon>
        <taxon>Pedaliaceae</taxon>
        <taxon>Sesamum</taxon>
    </lineage>
</organism>
<dbReference type="EMBL" id="JACGWO010000013">
    <property type="protein sequence ID" value="KAK4412497.1"/>
    <property type="molecule type" value="Genomic_DNA"/>
</dbReference>
<name>A0AAE1XJE3_9LAMI</name>
<sequence length="117" mass="13545">MTLSKPSPCAKAVSKVCWNYVLKPAILPPSQQKHIYTPVWMPTHDQCLIDALWDKAMDGCGDVDSYCHTEAIKYAMIVVNLVMKEVFTVDANYARYIKLMEHFETFSYLISQLHWDR</sequence>
<comment type="caution">
    <text evidence="1">The sequence shown here is derived from an EMBL/GenBank/DDBJ whole genome shotgun (WGS) entry which is preliminary data.</text>
</comment>
<dbReference type="AlphaFoldDB" id="A0AAE1XJE3"/>
<evidence type="ECO:0000313" key="1">
    <source>
        <dbReference type="EMBL" id="KAK4412497.1"/>
    </source>
</evidence>
<gene>
    <name evidence="1" type="ORF">Salat_2896800</name>
</gene>
<evidence type="ECO:0000313" key="2">
    <source>
        <dbReference type="Proteomes" id="UP001293254"/>
    </source>
</evidence>
<dbReference type="Proteomes" id="UP001293254">
    <property type="component" value="Unassembled WGS sequence"/>
</dbReference>
<keyword evidence="2" id="KW-1185">Reference proteome</keyword>
<proteinExistence type="predicted"/>
<protein>
    <submittedName>
        <fullName evidence="1">Uncharacterized protein</fullName>
    </submittedName>
</protein>
<reference evidence="1" key="2">
    <citation type="journal article" date="2024" name="Plant">
        <title>Genomic evolution and insights into agronomic trait innovations of Sesamum species.</title>
        <authorList>
            <person name="Miao H."/>
            <person name="Wang L."/>
            <person name="Qu L."/>
            <person name="Liu H."/>
            <person name="Sun Y."/>
            <person name="Le M."/>
            <person name="Wang Q."/>
            <person name="Wei S."/>
            <person name="Zheng Y."/>
            <person name="Lin W."/>
            <person name="Duan Y."/>
            <person name="Cao H."/>
            <person name="Xiong S."/>
            <person name="Wang X."/>
            <person name="Wei L."/>
            <person name="Li C."/>
            <person name="Ma Q."/>
            <person name="Ju M."/>
            <person name="Zhao R."/>
            <person name="Li G."/>
            <person name="Mu C."/>
            <person name="Tian Q."/>
            <person name="Mei H."/>
            <person name="Zhang T."/>
            <person name="Gao T."/>
            <person name="Zhang H."/>
        </authorList>
    </citation>
    <scope>NUCLEOTIDE SEQUENCE</scope>
    <source>
        <strain evidence="1">3651</strain>
    </source>
</reference>